<evidence type="ECO:0000313" key="4">
    <source>
        <dbReference type="EMBL" id="SZX76629.1"/>
    </source>
</evidence>
<feature type="signal peptide" evidence="2">
    <location>
        <begin position="1"/>
        <end position="28"/>
    </location>
</feature>
<dbReference type="EMBL" id="FNXT01001087">
    <property type="protein sequence ID" value="SZX71898.1"/>
    <property type="molecule type" value="Genomic_DNA"/>
</dbReference>
<keyword evidence="2" id="KW-0732">Signal</keyword>
<dbReference type="PANTHER" id="PTHR46007">
    <property type="entry name" value="MEDIATOR OF RNA POLYMERASE II TRANSCRIPTION SUBUNIT 12"/>
    <property type="match status" value="1"/>
</dbReference>
<evidence type="ECO:0000313" key="3">
    <source>
        <dbReference type="EMBL" id="SZX71898.1"/>
    </source>
</evidence>
<reference evidence="3 5" key="1">
    <citation type="submission" date="2016-10" db="EMBL/GenBank/DDBJ databases">
        <authorList>
            <person name="Cai Z."/>
        </authorList>
    </citation>
    <scope>NUCLEOTIDE SEQUENCE [LARGE SCALE GENOMIC DNA]</scope>
</reference>
<name>A0A383W2K9_TETOB</name>
<dbReference type="GO" id="GO:0003713">
    <property type="term" value="F:transcription coactivator activity"/>
    <property type="evidence" value="ECO:0007669"/>
    <property type="project" value="TreeGrafter"/>
</dbReference>
<sequence>MYSLGHLAAAKLVAAAAVAAAAVSAAAAAPPPPTAAQRASAAAAAAGARGMLLLQQQLLRQCMLRRWAWSGQRSLVQKLDLQDLQDLTRYATQKSSSDDDSSRGSAALAGMASDLRYACSRSQGSSGQPAALLEGVQLLVLPDLRTLLLECFSIPEELVAQLLQQGQQQHGAAASSRQQPVRLSYLKELLAGLGKLSTADAAFVASLMLHAVRLLQPAETLPLDLQLQQLLSLLQQQLFAAVAYSTAMQQLEGAGPLLPAGASDADVAASWGPVKQAGGKGNSSGSSKGGADVAPEWVPLLPEARAVLLAALVHEQQGSPLQGISHAVQLLSQAAGQARAAWVQQQQQQQQPSQPQGKAGKQQKQQQGKASGSKQAAKTTSSSTSSELAGADYTQLLTLPVLQALLAACVDAVTDEQGEVADEAAAAAAGNAVADLMSLLLGRSLLQLLDQRQQQQQQGPAPSSLPALVLPDAQAWSLLVRLLGAAGRYSWVAGLVSAATRGQLPLAECDTAAAAAAAAPAAAVPRGWSAGDLQCVLAAAAGVWLSARCPGLVLAMLDALAAAGGSSLDNAQLPWAVIEATRGEGDVLYDGLAARLADEEDIFEALPQLAGQHTQQQEAAAAAAAGKNGCSWYRAGRPHVAA</sequence>
<feature type="region of interest" description="Disordered" evidence="1">
    <location>
        <begin position="343"/>
        <end position="385"/>
    </location>
</feature>
<protein>
    <submittedName>
        <fullName evidence="3">Uncharacterized protein</fullName>
    </submittedName>
</protein>
<feature type="chain" id="PRO_5036333873" evidence="2">
    <location>
        <begin position="29"/>
        <end position="642"/>
    </location>
</feature>
<dbReference type="AlphaFoldDB" id="A0A383W2K9"/>
<dbReference type="GO" id="GO:0016592">
    <property type="term" value="C:mediator complex"/>
    <property type="evidence" value="ECO:0007669"/>
    <property type="project" value="TreeGrafter"/>
</dbReference>
<gene>
    <name evidence="3" type="ORF">BQ4739_LOCUS12005</name>
    <name evidence="4" type="ORF">BQ4739_LOCUS17004</name>
</gene>
<proteinExistence type="predicted"/>
<dbReference type="InterPro" id="IPR051647">
    <property type="entry name" value="Mediator_comp_sub12"/>
</dbReference>
<dbReference type="GO" id="GO:0045944">
    <property type="term" value="P:positive regulation of transcription by RNA polymerase II"/>
    <property type="evidence" value="ECO:0007669"/>
    <property type="project" value="TreeGrafter"/>
</dbReference>
<feature type="region of interest" description="Disordered" evidence="1">
    <location>
        <begin position="272"/>
        <end position="291"/>
    </location>
</feature>
<organism evidence="3 5">
    <name type="scientific">Tetradesmus obliquus</name>
    <name type="common">Green alga</name>
    <name type="synonym">Acutodesmus obliquus</name>
    <dbReference type="NCBI Taxonomy" id="3088"/>
    <lineage>
        <taxon>Eukaryota</taxon>
        <taxon>Viridiplantae</taxon>
        <taxon>Chlorophyta</taxon>
        <taxon>core chlorophytes</taxon>
        <taxon>Chlorophyceae</taxon>
        <taxon>CS clade</taxon>
        <taxon>Sphaeropleales</taxon>
        <taxon>Scenedesmaceae</taxon>
        <taxon>Tetradesmus</taxon>
    </lineage>
</organism>
<keyword evidence="5" id="KW-1185">Reference proteome</keyword>
<dbReference type="EMBL" id="FNXT01001263">
    <property type="protein sequence ID" value="SZX76629.1"/>
    <property type="molecule type" value="Genomic_DNA"/>
</dbReference>
<dbReference type="PANTHER" id="PTHR46007:SF8">
    <property type="entry name" value="C2H2-TYPE DOMAIN-CONTAINING PROTEIN"/>
    <property type="match status" value="1"/>
</dbReference>
<evidence type="ECO:0000256" key="1">
    <source>
        <dbReference type="SAM" id="MobiDB-lite"/>
    </source>
</evidence>
<evidence type="ECO:0000313" key="5">
    <source>
        <dbReference type="Proteomes" id="UP000256970"/>
    </source>
</evidence>
<accession>A0A383W2K9</accession>
<dbReference type="Proteomes" id="UP000256970">
    <property type="component" value="Unassembled WGS sequence"/>
</dbReference>
<evidence type="ECO:0000256" key="2">
    <source>
        <dbReference type="SAM" id="SignalP"/>
    </source>
</evidence>